<dbReference type="CDD" id="cd06156">
    <property type="entry name" value="eu_AANH_C_2"/>
    <property type="match status" value="1"/>
</dbReference>
<dbReference type="OrthoDB" id="686384at2759"/>
<dbReference type="SUPFAM" id="SSF52402">
    <property type="entry name" value="Adenine nucleotide alpha hydrolases-like"/>
    <property type="match status" value="1"/>
</dbReference>
<dbReference type="InterPro" id="IPR006175">
    <property type="entry name" value="YjgF/YER057c/UK114"/>
</dbReference>
<dbReference type="InterPro" id="IPR002761">
    <property type="entry name" value="Diphthami_syn_dom"/>
</dbReference>
<proteinExistence type="predicted"/>
<dbReference type="EMBL" id="PDLM01000005">
    <property type="protein sequence ID" value="RDW77171.1"/>
    <property type="molecule type" value="Genomic_DNA"/>
</dbReference>
<dbReference type="Gene3D" id="3.30.1330.40">
    <property type="entry name" value="RutC-like"/>
    <property type="match status" value="2"/>
</dbReference>
<dbReference type="GO" id="GO:0017183">
    <property type="term" value="P:protein histidyl modification to diphthamide"/>
    <property type="evidence" value="ECO:0007669"/>
    <property type="project" value="TreeGrafter"/>
</dbReference>
<dbReference type="Pfam" id="PF01902">
    <property type="entry name" value="Diphthami_syn_2"/>
    <property type="match status" value="1"/>
</dbReference>
<dbReference type="EC" id="6.3.1.14" evidence="1"/>
<evidence type="ECO:0000256" key="4">
    <source>
        <dbReference type="ARBA" id="ARBA00031552"/>
    </source>
</evidence>
<reference evidence="7 8" key="1">
    <citation type="journal article" date="2018" name="IMA Fungus">
        <title>IMA Genome-F 9: Draft genome sequence of Annulohypoxylon stygium, Aspergillus mulundensis, Berkeleyomyces basicola (syn. Thielaviopsis basicola), Ceratocystis smalleyi, two Cercospora beticola strains, Coleophoma cylindrospora, Fusarium fracticaudum, Phialophora cf. hyalina, and Morchella septimelata.</title>
        <authorList>
            <person name="Wingfield B.D."/>
            <person name="Bills G.F."/>
            <person name="Dong Y."/>
            <person name="Huang W."/>
            <person name="Nel W.J."/>
            <person name="Swalarsk-Parry B.S."/>
            <person name="Vaghefi N."/>
            <person name="Wilken P.M."/>
            <person name="An Z."/>
            <person name="de Beer Z.W."/>
            <person name="De Vos L."/>
            <person name="Chen L."/>
            <person name="Duong T.A."/>
            <person name="Gao Y."/>
            <person name="Hammerbacher A."/>
            <person name="Kikkert J.R."/>
            <person name="Li Y."/>
            <person name="Li H."/>
            <person name="Li K."/>
            <person name="Li Q."/>
            <person name="Liu X."/>
            <person name="Ma X."/>
            <person name="Naidoo K."/>
            <person name="Pethybridge S.J."/>
            <person name="Sun J."/>
            <person name="Steenkamp E.T."/>
            <person name="van der Nest M.A."/>
            <person name="van Wyk S."/>
            <person name="Wingfield M.J."/>
            <person name="Xiong C."/>
            <person name="Yue Q."/>
            <person name="Zhang X."/>
        </authorList>
    </citation>
    <scope>NUCLEOTIDE SEQUENCE [LARGE SCALE GENOMIC DNA]</scope>
    <source>
        <strain evidence="7 8">BP6252</strain>
    </source>
</reference>
<dbReference type="AlphaFoldDB" id="A0A3D8RTN5"/>
<dbReference type="GO" id="GO:0017178">
    <property type="term" value="F:diphthine-ammonia ligase activity"/>
    <property type="evidence" value="ECO:0007669"/>
    <property type="project" value="UniProtKB-EC"/>
</dbReference>
<organism evidence="7 8">
    <name type="scientific">Coleophoma cylindrospora</name>
    <dbReference type="NCBI Taxonomy" id="1849047"/>
    <lineage>
        <taxon>Eukaryota</taxon>
        <taxon>Fungi</taxon>
        <taxon>Dikarya</taxon>
        <taxon>Ascomycota</taxon>
        <taxon>Pezizomycotina</taxon>
        <taxon>Leotiomycetes</taxon>
        <taxon>Helotiales</taxon>
        <taxon>Dermateaceae</taxon>
        <taxon>Coleophoma</taxon>
    </lineage>
</organism>
<dbReference type="Gene3D" id="3.40.50.620">
    <property type="entry name" value="HUPs"/>
    <property type="match status" value="1"/>
</dbReference>
<evidence type="ECO:0000256" key="5">
    <source>
        <dbReference type="ARBA" id="ARBA00048108"/>
    </source>
</evidence>
<dbReference type="NCBIfam" id="TIGR00290">
    <property type="entry name" value="MJ0570_dom"/>
    <property type="match status" value="1"/>
</dbReference>
<dbReference type="CDD" id="cd01994">
    <property type="entry name" value="AANH_PF0828-like"/>
    <property type="match status" value="1"/>
</dbReference>
<dbReference type="PANTHER" id="PTHR12196:SF2">
    <property type="entry name" value="DIPHTHINE--AMMONIA LIGASE"/>
    <property type="match status" value="1"/>
</dbReference>
<name>A0A3D8RTN5_9HELO</name>
<dbReference type="STRING" id="1849047.A0A3D8RTN5"/>
<dbReference type="InterPro" id="IPR035959">
    <property type="entry name" value="RutC-like_sf"/>
</dbReference>
<keyword evidence="8" id="KW-1185">Reference proteome</keyword>
<comment type="catalytic activity">
    <reaction evidence="5">
        <text>diphthine-[translation elongation factor 2] + NH4(+) + ATP = diphthamide-[translation elongation factor 2] + AMP + diphosphate + H(+)</text>
        <dbReference type="Rhea" id="RHEA:19753"/>
        <dbReference type="Rhea" id="RHEA-COMP:10172"/>
        <dbReference type="Rhea" id="RHEA-COMP:10174"/>
        <dbReference type="ChEBI" id="CHEBI:15378"/>
        <dbReference type="ChEBI" id="CHEBI:16692"/>
        <dbReference type="ChEBI" id="CHEBI:28938"/>
        <dbReference type="ChEBI" id="CHEBI:30616"/>
        <dbReference type="ChEBI" id="CHEBI:33019"/>
        <dbReference type="ChEBI" id="CHEBI:82696"/>
        <dbReference type="ChEBI" id="CHEBI:456215"/>
        <dbReference type="EC" id="6.3.1.14"/>
    </reaction>
</comment>
<accession>A0A3D8RTN5</accession>
<dbReference type="PANTHER" id="PTHR12196">
    <property type="entry name" value="DOMAIN OF UNKNOWN FUNCTION 71 DUF71 -CONTAINING PROTEIN"/>
    <property type="match status" value="1"/>
</dbReference>
<dbReference type="SUPFAM" id="SSF55298">
    <property type="entry name" value="YjgF-like"/>
    <property type="match status" value="2"/>
</dbReference>
<dbReference type="Gene3D" id="3.90.1490.10">
    <property type="entry name" value="putative n-type atp pyrophosphatase, domain 2"/>
    <property type="match status" value="1"/>
</dbReference>
<dbReference type="InterPro" id="IPR030662">
    <property type="entry name" value="DPH6/MJ0570"/>
</dbReference>
<gene>
    <name evidence="7" type="ORF">BP6252_05224</name>
</gene>
<dbReference type="Proteomes" id="UP000256645">
    <property type="component" value="Unassembled WGS sequence"/>
</dbReference>
<evidence type="ECO:0000313" key="7">
    <source>
        <dbReference type="EMBL" id="RDW77171.1"/>
    </source>
</evidence>
<dbReference type="Pfam" id="PF01042">
    <property type="entry name" value="Ribonuc_L-PSP"/>
    <property type="match status" value="1"/>
</dbReference>
<evidence type="ECO:0000259" key="6">
    <source>
        <dbReference type="Pfam" id="PF01902"/>
    </source>
</evidence>
<evidence type="ECO:0000256" key="2">
    <source>
        <dbReference type="ARBA" id="ARBA00018426"/>
    </source>
</evidence>
<evidence type="ECO:0000256" key="1">
    <source>
        <dbReference type="ARBA" id="ARBA00012089"/>
    </source>
</evidence>
<evidence type="ECO:0000313" key="8">
    <source>
        <dbReference type="Proteomes" id="UP000256645"/>
    </source>
</evidence>
<evidence type="ECO:0000256" key="3">
    <source>
        <dbReference type="ARBA" id="ARBA00029814"/>
    </source>
</evidence>
<protein>
    <recommendedName>
        <fullName evidence="2">Diphthine--ammonia ligase</fullName>
        <ecNumber evidence="1">6.3.1.14</ecNumber>
    </recommendedName>
    <alternativeName>
        <fullName evidence="3">Diphthamide synthase</fullName>
    </alternativeName>
    <alternativeName>
        <fullName evidence="4">Diphthamide synthetase</fullName>
    </alternativeName>
</protein>
<dbReference type="InterPro" id="IPR014729">
    <property type="entry name" value="Rossmann-like_a/b/a_fold"/>
</dbReference>
<sequence>MAGSLNVIALISGGKDSFYSLLHCRQNGHRVLALANLYPAPPSTSTSVGSVSEGGTADAARDEHDLNSFMFQTVGHTVIPLYEQALGLPLYRQEISGTAVQTGTSYSDAIAGESAGRDLDETESLVPLLRRIIAAHPSANALSTGAILSTYQRTRVESVALRLGLAPLSYLWKYPVLPPTVQSSLLSDMQAVGLDARIIKVASGGLDESYLWENVASSRTIARVERSMKRFGTDGNGAVLGEGGEFETLVVDGPKSLFKGRIVVAESDRRVVDEGGGSSWLQIRHAEVVMKSEDPIVPDVVRVPDLLDVKFEKALEDLGNTNDSLDGLATLTISETQHESQSSPSFKSSRSNMADHIEHWSISVETNEGLSIAEETHLVVAQIKQKLQTAQIQATNIISTMIILRAMDDFATINKFYGAIFTEPNPPSRVTISCGDAIPAGKSLLIHLQVLKPSKIQVPKKCLHVQSQSYWAPANIGPYSQAISYPISSVDDQDSKAWTVAVAGQIPLVPHLMALPAIEEGNDEAIISNFQLQTILSLQHLWRIGTEMDIGWWTSAVAYLPRTSALTINQRARLAIKAWAYLHRRPQSDEEDLEDSEERDLWEERHGAMRVHGGGETTKSLPDWENISIEEETKTFPPMFAVEVEELPRQSGVEWHAHQGITGGAVKAQTLYEANGNGKIHQCTVDGKIVQTIVVIPFTADLGGYDLEARIAKIFAGSEEMPKAYLSYVDVGVVPVTGMMAGLVPCRSIWDQTGEKVAAVLLLS</sequence>
<comment type="caution">
    <text evidence="7">The sequence shown here is derived from an EMBL/GenBank/DDBJ whole genome shotgun (WGS) entry which is preliminary data.</text>
</comment>
<feature type="domain" description="Diphthamide synthase" evidence="6">
    <location>
        <begin position="113"/>
        <end position="271"/>
    </location>
</feature>